<evidence type="ECO:0000313" key="2">
    <source>
        <dbReference type="Proteomes" id="UP001469553"/>
    </source>
</evidence>
<name>A0ABV0XHI8_9TELE</name>
<proteinExistence type="predicted"/>
<dbReference type="Proteomes" id="UP001469553">
    <property type="component" value="Unassembled WGS sequence"/>
</dbReference>
<evidence type="ECO:0000313" key="1">
    <source>
        <dbReference type="EMBL" id="MEQ2280929.1"/>
    </source>
</evidence>
<comment type="caution">
    <text evidence="1">The sequence shown here is derived from an EMBL/GenBank/DDBJ whole genome shotgun (WGS) entry which is preliminary data.</text>
</comment>
<dbReference type="EMBL" id="JAHRIP010002462">
    <property type="protein sequence ID" value="MEQ2280929.1"/>
    <property type="molecule type" value="Genomic_DNA"/>
</dbReference>
<reference evidence="1 2" key="1">
    <citation type="submission" date="2021-06" db="EMBL/GenBank/DDBJ databases">
        <authorList>
            <person name="Palmer J.M."/>
        </authorList>
    </citation>
    <scope>NUCLEOTIDE SEQUENCE [LARGE SCALE GENOMIC DNA]</scope>
    <source>
        <strain evidence="1 2">AS_MEX2019</strain>
        <tissue evidence="1">Muscle</tissue>
    </source>
</reference>
<protein>
    <submittedName>
        <fullName evidence="1">Uncharacterized protein</fullName>
    </submittedName>
</protein>
<accession>A0ABV0XHI8</accession>
<organism evidence="1 2">
    <name type="scientific">Ameca splendens</name>
    <dbReference type="NCBI Taxonomy" id="208324"/>
    <lineage>
        <taxon>Eukaryota</taxon>
        <taxon>Metazoa</taxon>
        <taxon>Chordata</taxon>
        <taxon>Craniata</taxon>
        <taxon>Vertebrata</taxon>
        <taxon>Euteleostomi</taxon>
        <taxon>Actinopterygii</taxon>
        <taxon>Neopterygii</taxon>
        <taxon>Teleostei</taxon>
        <taxon>Neoteleostei</taxon>
        <taxon>Acanthomorphata</taxon>
        <taxon>Ovalentaria</taxon>
        <taxon>Atherinomorphae</taxon>
        <taxon>Cyprinodontiformes</taxon>
        <taxon>Goodeidae</taxon>
        <taxon>Ameca</taxon>
    </lineage>
</organism>
<sequence>MELRTVGAGVRLYDEGSVVAPECCTKKCETTGASLHGGIQPAWAFFHTAVHELDGPSLLLLLLLLQKSGCLVSSKYASMDLSYCARALINPLVVGCCCS</sequence>
<gene>
    <name evidence="1" type="ORF">AMECASPLE_025196</name>
</gene>
<keyword evidence="2" id="KW-1185">Reference proteome</keyword>